<dbReference type="RefSeq" id="WP_109266314.1">
    <property type="nucleotide sequence ID" value="NZ_QEWP01000035.1"/>
</dbReference>
<dbReference type="PANTHER" id="PTHR46566">
    <property type="entry name" value="1-PHOSPHOFRUCTOKINASE-RELATED"/>
    <property type="match status" value="1"/>
</dbReference>
<dbReference type="InterPro" id="IPR011611">
    <property type="entry name" value="PfkB_dom"/>
</dbReference>
<reference evidence="8 9" key="1">
    <citation type="submission" date="2018-05" db="EMBL/GenBank/DDBJ databases">
        <title>Marinilabilia rubrum sp. nov., isolated from saltern sediment.</title>
        <authorList>
            <person name="Zhang R."/>
        </authorList>
    </citation>
    <scope>NUCLEOTIDE SEQUENCE [LARGE SCALE GENOMIC DNA]</scope>
    <source>
        <strain evidence="8 9">WTE16</strain>
    </source>
</reference>
<keyword evidence="2 6" id="KW-0808">Transferase</keyword>
<evidence type="ECO:0000313" key="8">
    <source>
        <dbReference type="EMBL" id="PWD97534.1"/>
    </source>
</evidence>
<protein>
    <recommendedName>
        <fullName evidence="7">Carbohydrate kinase PfkB domain-containing protein</fullName>
    </recommendedName>
</protein>
<dbReference type="GO" id="GO:0005829">
    <property type="term" value="C:cytosol"/>
    <property type="evidence" value="ECO:0007669"/>
    <property type="project" value="TreeGrafter"/>
</dbReference>
<evidence type="ECO:0000259" key="7">
    <source>
        <dbReference type="Pfam" id="PF00294"/>
    </source>
</evidence>
<comment type="similarity">
    <text evidence="1">Belongs to the carbohydrate kinase PfkB family.</text>
</comment>
<dbReference type="Proteomes" id="UP000244956">
    <property type="component" value="Unassembled WGS sequence"/>
</dbReference>
<sequence length="316" mass="35438">MVLTVTLNPAIDKILVLDSFEMHKLHRLHEGELSMVSAGGKGVNIAQTLTKLGNEVIASGFAGEHSGHLLCDSIRQAGITTNFIFTEGPTRTNITILDRQHEKLTMINDFGQEISEDDIHFFLENYERLLSRVNLIVIAGSLPQGVNSDIFSQMLQKAHKHGLNVIVNTAPKYVDVLMKEQPFLINPDMRSDHFLLGRTVDGIDQFLETGKNILEKSPQTEFVIFTHRLENVVVVTHGRGYVVRPADMEIVNMLGYGDAWLSGFIHAYLQEKPVPEVLRYASAAGLTNVEDIHKEIVDLKNIDQNLSRIDIEEINF</sequence>
<proteinExistence type="inferred from homology"/>
<keyword evidence="4" id="KW-0418">Kinase</keyword>
<dbReference type="InterPro" id="IPR029056">
    <property type="entry name" value="Ribokinase-like"/>
</dbReference>
<evidence type="ECO:0000256" key="3">
    <source>
        <dbReference type="ARBA" id="ARBA00022741"/>
    </source>
</evidence>
<dbReference type="PIRSF" id="PIRSF000535">
    <property type="entry name" value="1PFK/6PFK/LacC"/>
    <property type="match status" value="1"/>
</dbReference>
<dbReference type="NCBIfam" id="TIGR03168">
    <property type="entry name" value="1-PFK"/>
    <property type="match status" value="1"/>
</dbReference>
<dbReference type="Gene3D" id="3.40.1190.20">
    <property type="match status" value="1"/>
</dbReference>
<dbReference type="GO" id="GO:0008443">
    <property type="term" value="F:phosphofructokinase activity"/>
    <property type="evidence" value="ECO:0007669"/>
    <property type="project" value="TreeGrafter"/>
</dbReference>
<keyword evidence="3" id="KW-0547">Nucleotide-binding</keyword>
<evidence type="ECO:0000256" key="1">
    <source>
        <dbReference type="ARBA" id="ARBA00010688"/>
    </source>
</evidence>
<dbReference type="GO" id="GO:0005524">
    <property type="term" value="F:ATP binding"/>
    <property type="evidence" value="ECO:0007669"/>
    <property type="project" value="UniProtKB-KW"/>
</dbReference>
<keyword evidence="5" id="KW-0067">ATP-binding</keyword>
<evidence type="ECO:0000256" key="5">
    <source>
        <dbReference type="ARBA" id="ARBA00022840"/>
    </source>
</evidence>
<dbReference type="InterPro" id="IPR017583">
    <property type="entry name" value="Tagatose/fructose_Pkinase"/>
</dbReference>
<evidence type="ECO:0000256" key="4">
    <source>
        <dbReference type="ARBA" id="ARBA00022777"/>
    </source>
</evidence>
<feature type="domain" description="Carbohydrate kinase PfkB" evidence="7">
    <location>
        <begin position="36"/>
        <end position="290"/>
    </location>
</feature>
<dbReference type="Pfam" id="PF00294">
    <property type="entry name" value="PfkB"/>
    <property type="match status" value="1"/>
</dbReference>
<accession>A0A2U2B3A4</accession>
<name>A0A2U2B3A4_9BACT</name>
<dbReference type="CDD" id="cd01164">
    <property type="entry name" value="FruK_PfkB_like"/>
    <property type="match status" value="1"/>
</dbReference>
<organism evidence="8 9">
    <name type="scientific">Marinilabilia rubra</name>
    <dbReference type="NCBI Taxonomy" id="2162893"/>
    <lineage>
        <taxon>Bacteria</taxon>
        <taxon>Pseudomonadati</taxon>
        <taxon>Bacteroidota</taxon>
        <taxon>Bacteroidia</taxon>
        <taxon>Marinilabiliales</taxon>
        <taxon>Marinilabiliaceae</taxon>
        <taxon>Marinilabilia</taxon>
    </lineage>
</organism>
<dbReference type="EMBL" id="QEWP01000035">
    <property type="protein sequence ID" value="PWD97534.1"/>
    <property type="molecule type" value="Genomic_DNA"/>
</dbReference>
<comment type="caution">
    <text evidence="8">The sequence shown here is derived from an EMBL/GenBank/DDBJ whole genome shotgun (WGS) entry which is preliminary data.</text>
</comment>
<evidence type="ECO:0000256" key="6">
    <source>
        <dbReference type="PIRNR" id="PIRNR000535"/>
    </source>
</evidence>
<dbReference type="InterPro" id="IPR002173">
    <property type="entry name" value="Carboh/pur_kinase_PfkB_CS"/>
</dbReference>
<dbReference type="SUPFAM" id="SSF53613">
    <property type="entry name" value="Ribokinase-like"/>
    <property type="match status" value="1"/>
</dbReference>
<dbReference type="PANTHER" id="PTHR46566:SF1">
    <property type="entry name" value="1-PHOSPHOFRUCTOKINASE"/>
    <property type="match status" value="1"/>
</dbReference>
<evidence type="ECO:0000313" key="9">
    <source>
        <dbReference type="Proteomes" id="UP000244956"/>
    </source>
</evidence>
<evidence type="ECO:0000256" key="2">
    <source>
        <dbReference type="ARBA" id="ARBA00022679"/>
    </source>
</evidence>
<dbReference type="PROSITE" id="PS00583">
    <property type="entry name" value="PFKB_KINASES_1"/>
    <property type="match status" value="1"/>
</dbReference>
<gene>
    <name evidence="8" type="ORF">DDZ16_20320</name>
</gene>
<keyword evidence="9" id="KW-1185">Reference proteome</keyword>
<dbReference type="OrthoDB" id="9801219at2"/>
<dbReference type="AlphaFoldDB" id="A0A2U2B3A4"/>